<dbReference type="Pfam" id="PF01841">
    <property type="entry name" value="Transglut_core"/>
    <property type="match status" value="1"/>
</dbReference>
<dbReference type="SMART" id="SM00460">
    <property type="entry name" value="TGc"/>
    <property type="match status" value="1"/>
</dbReference>
<dbReference type="PANTHER" id="PTHR46333:SF2">
    <property type="entry name" value="CYTOKINESIS PROTEIN 3"/>
    <property type="match status" value="1"/>
</dbReference>
<dbReference type="Proteomes" id="UP000244090">
    <property type="component" value="Unassembled WGS sequence"/>
</dbReference>
<reference evidence="2 3" key="1">
    <citation type="submission" date="2018-04" db="EMBL/GenBank/DDBJ databases">
        <title>Genomic Encyclopedia of Archaeal and Bacterial Type Strains, Phase II (KMG-II): from individual species to whole genera.</title>
        <authorList>
            <person name="Goeker M."/>
        </authorList>
    </citation>
    <scope>NUCLEOTIDE SEQUENCE [LARGE SCALE GENOMIC DNA]</scope>
    <source>
        <strain evidence="2 3">DSM 25731</strain>
    </source>
</reference>
<dbReference type="InterPro" id="IPR052557">
    <property type="entry name" value="CAP/Cytokinesis_protein"/>
</dbReference>
<evidence type="ECO:0000313" key="2">
    <source>
        <dbReference type="EMBL" id="PTX61461.1"/>
    </source>
</evidence>
<dbReference type="AlphaFoldDB" id="A0A2T6BZG7"/>
<organism evidence="2 3">
    <name type="scientific">Kordia periserrulae</name>
    <dbReference type="NCBI Taxonomy" id="701523"/>
    <lineage>
        <taxon>Bacteria</taxon>
        <taxon>Pseudomonadati</taxon>
        <taxon>Bacteroidota</taxon>
        <taxon>Flavobacteriia</taxon>
        <taxon>Flavobacteriales</taxon>
        <taxon>Flavobacteriaceae</taxon>
        <taxon>Kordia</taxon>
    </lineage>
</organism>
<dbReference type="InterPro" id="IPR002931">
    <property type="entry name" value="Transglutaminase-like"/>
</dbReference>
<dbReference type="GO" id="GO:0005737">
    <property type="term" value="C:cytoplasm"/>
    <property type="evidence" value="ECO:0007669"/>
    <property type="project" value="TreeGrafter"/>
</dbReference>
<dbReference type="OrthoDB" id="9788327at2"/>
<dbReference type="EMBL" id="QBKT01000004">
    <property type="protein sequence ID" value="PTX61461.1"/>
    <property type="molecule type" value="Genomic_DNA"/>
</dbReference>
<dbReference type="InterPro" id="IPR038765">
    <property type="entry name" value="Papain-like_cys_pep_sf"/>
</dbReference>
<keyword evidence="3" id="KW-1185">Reference proteome</keyword>
<evidence type="ECO:0000259" key="1">
    <source>
        <dbReference type="SMART" id="SM00460"/>
    </source>
</evidence>
<dbReference type="Gene3D" id="3.10.620.30">
    <property type="match status" value="1"/>
</dbReference>
<gene>
    <name evidence="2" type="ORF">C8N46_104104</name>
</gene>
<evidence type="ECO:0000313" key="3">
    <source>
        <dbReference type="Proteomes" id="UP000244090"/>
    </source>
</evidence>
<proteinExistence type="predicted"/>
<dbReference type="RefSeq" id="WP_146169784.1">
    <property type="nucleotide sequence ID" value="NZ_QBKT01000004.1"/>
</dbReference>
<comment type="caution">
    <text evidence="2">The sequence shown here is derived from an EMBL/GenBank/DDBJ whole genome shotgun (WGS) entry which is preliminary data.</text>
</comment>
<dbReference type="PANTHER" id="PTHR46333">
    <property type="entry name" value="CYTOKINESIS PROTEIN 3"/>
    <property type="match status" value="1"/>
</dbReference>
<sequence length="354" mass="40957">MKYIFHFALLLWIFQIDMSHNSSTFSSKIVDASIVNHKPINSFEAVDSHAKNCPSNVEKDIVSLAEYLGEICTNDLEKARAIYVWLAYNIDYDDYAYNSGNYKDYDAKSVLKNRVAVCEGFSNLYLALGKAMNLEIKKVSGYAKGYGYSLNFKFRDSNHAWNLIKINDEWRFFDATWAAGDGITVGGRLKSKKKFDEFWFNLDAYTSIFTHLPEDKNLVTVNPKMDLKTFMKFPNVGKGYFLLGFDSYKTYKKIHQTKHVKFPKCSTLDIPAKMISAPKYKTLKAQKSIDFKFEIPEADQMTIIDSKNNWTYFKRENGVFTLSYTPKNLGELHISVKQTKHEKSYTLLMTYQVR</sequence>
<accession>A0A2T6BZG7</accession>
<dbReference type="SUPFAM" id="SSF54001">
    <property type="entry name" value="Cysteine proteinases"/>
    <property type="match status" value="1"/>
</dbReference>
<feature type="domain" description="Transglutaminase-like" evidence="1">
    <location>
        <begin position="110"/>
        <end position="177"/>
    </location>
</feature>
<name>A0A2T6BZG7_9FLAO</name>
<protein>
    <submittedName>
        <fullName evidence="2">Transglutaminase superfamily protein</fullName>
    </submittedName>
</protein>